<dbReference type="GO" id="GO:0006355">
    <property type="term" value="P:regulation of DNA-templated transcription"/>
    <property type="evidence" value="ECO:0007669"/>
    <property type="project" value="InterPro"/>
</dbReference>
<dbReference type="SUPFAM" id="SSF46689">
    <property type="entry name" value="Homeodomain-like"/>
    <property type="match status" value="1"/>
</dbReference>
<dbReference type="SMART" id="SM00448">
    <property type="entry name" value="REC"/>
    <property type="match status" value="1"/>
</dbReference>
<feature type="modified residue" description="4-aspartylphosphate" evidence="7">
    <location>
        <position position="52"/>
    </location>
</feature>
<evidence type="ECO:0000313" key="10">
    <source>
        <dbReference type="EMBL" id="QEN09202.1"/>
    </source>
</evidence>
<dbReference type="FunFam" id="3.40.50.300:FF:000006">
    <property type="entry name" value="DNA-binding transcriptional regulator NtrC"/>
    <property type="match status" value="1"/>
</dbReference>
<evidence type="ECO:0000259" key="8">
    <source>
        <dbReference type="PROSITE" id="PS50045"/>
    </source>
</evidence>
<dbReference type="InterPro" id="IPR001789">
    <property type="entry name" value="Sig_transdc_resp-reg_receiver"/>
</dbReference>
<dbReference type="Gene3D" id="1.10.10.60">
    <property type="entry name" value="Homeodomain-like"/>
    <property type="match status" value="1"/>
</dbReference>
<dbReference type="SUPFAM" id="SSF52172">
    <property type="entry name" value="CheY-like"/>
    <property type="match status" value="1"/>
</dbReference>
<dbReference type="EMBL" id="CP036150">
    <property type="protein sequence ID" value="QEN09202.1"/>
    <property type="molecule type" value="Genomic_DNA"/>
</dbReference>
<dbReference type="RefSeq" id="WP_149487276.1">
    <property type="nucleotide sequence ID" value="NZ_CP036150.1"/>
</dbReference>
<dbReference type="SMART" id="SM00382">
    <property type="entry name" value="AAA"/>
    <property type="match status" value="1"/>
</dbReference>
<dbReference type="InterPro" id="IPR003593">
    <property type="entry name" value="AAA+_ATPase"/>
</dbReference>
<dbReference type="PANTHER" id="PTHR32071">
    <property type="entry name" value="TRANSCRIPTIONAL REGULATORY PROTEIN"/>
    <property type="match status" value="1"/>
</dbReference>
<evidence type="ECO:0000256" key="7">
    <source>
        <dbReference type="PROSITE-ProRule" id="PRU00169"/>
    </source>
</evidence>
<dbReference type="Gene3D" id="3.40.50.2300">
    <property type="match status" value="1"/>
</dbReference>
<feature type="domain" description="Sigma-54 factor interaction" evidence="8">
    <location>
        <begin position="139"/>
        <end position="367"/>
    </location>
</feature>
<dbReference type="Pfam" id="PF00158">
    <property type="entry name" value="Sigma54_activat"/>
    <property type="match status" value="1"/>
</dbReference>
<dbReference type="InterPro" id="IPR002078">
    <property type="entry name" value="Sigma_54_int"/>
</dbReference>
<evidence type="ECO:0000256" key="2">
    <source>
        <dbReference type="ARBA" id="ARBA00022741"/>
    </source>
</evidence>
<reference evidence="10 11" key="1">
    <citation type="submission" date="2019-02" db="EMBL/GenBank/DDBJ databases">
        <title>Complete Genome Sequence and Methylome Analysis of free living Spirochaetas.</title>
        <authorList>
            <person name="Fomenkov A."/>
            <person name="Dubinina G."/>
            <person name="Leshcheva N."/>
            <person name="Mikheeva N."/>
            <person name="Grabovich M."/>
            <person name="Vincze T."/>
            <person name="Roberts R.J."/>
        </authorList>
    </citation>
    <scope>NUCLEOTIDE SEQUENCE [LARGE SCALE GENOMIC DNA]</scope>
    <source>
        <strain evidence="10 11">K2</strain>
    </source>
</reference>
<dbReference type="InterPro" id="IPR027417">
    <property type="entry name" value="P-loop_NTPase"/>
</dbReference>
<dbReference type="CDD" id="cd00009">
    <property type="entry name" value="AAA"/>
    <property type="match status" value="1"/>
</dbReference>
<protein>
    <submittedName>
        <fullName evidence="10">Sigma-54-dependent Fis family transcriptional regulator</fullName>
    </submittedName>
</protein>
<keyword evidence="4" id="KW-0902">Two-component regulatory system</keyword>
<proteinExistence type="predicted"/>
<dbReference type="InterPro" id="IPR058031">
    <property type="entry name" value="AAA_lid_NorR"/>
</dbReference>
<dbReference type="PROSITE" id="PS50110">
    <property type="entry name" value="RESPONSE_REGULATORY"/>
    <property type="match status" value="1"/>
</dbReference>
<dbReference type="PROSITE" id="PS50045">
    <property type="entry name" value="SIGMA54_INTERACT_4"/>
    <property type="match status" value="1"/>
</dbReference>
<keyword evidence="2" id="KW-0547">Nucleotide-binding</keyword>
<dbReference type="Gene3D" id="3.40.50.300">
    <property type="entry name" value="P-loop containing nucleotide triphosphate hydrolases"/>
    <property type="match status" value="1"/>
</dbReference>
<keyword evidence="1 7" id="KW-0597">Phosphoprotein</keyword>
<evidence type="ECO:0000256" key="4">
    <source>
        <dbReference type="ARBA" id="ARBA00023012"/>
    </source>
</evidence>
<dbReference type="AlphaFoldDB" id="A0A5C1QT61"/>
<dbReference type="GO" id="GO:0005524">
    <property type="term" value="F:ATP binding"/>
    <property type="evidence" value="ECO:0007669"/>
    <property type="project" value="UniProtKB-KW"/>
</dbReference>
<dbReference type="GO" id="GO:0043565">
    <property type="term" value="F:sequence-specific DNA binding"/>
    <property type="evidence" value="ECO:0007669"/>
    <property type="project" value="InterPro"/>
</dbReference>
<dbReference type="InterPro" id="IPR025943">
    <property type="entry name" value="Sigma_54_int_dom_ATP-bd_2"/>
</dbReference>
<dbReference type="InterPro" id="IPR011006">
    <property type="entry name" value="CheY-like_superfamily"/>
</dbReference>
<dbReference type="Pfam" id="PF25601">
    <property type="entry name" value="AAA_lid_14"/>
    <property type="match status" value="1"/>
</dbReference>
<dbReference type="Pfam" id="PF02954">
    <property type="entry name" value="HTH_8"/>
    <property type="match status" value="1"/>
</dbReference>
<evidence type="ECO:0000259" key="9">
    <source>
        <dbReference type="PROSITE" id="PS50110"/>
    </source>
</evidence>
<keyword evidence="11" id="KW-1185">Reference proteome</keyword>
<keyword evidence="5" id="KW-0805">Transcription regulation</keyword>
<sequence>MEKILIIDDEPSVREVLNDILSDEGYEILEAPDGVEGLRMMKTEPVDLVFLDIWLPKMGGIDVLKVIREEYPVVSVLIISGHANVDLAVKAIKMGAFDFLEKPLDMTRVLTLSRNALELEKLRKENRSLKTTAVPDDQMVGESAEIRQIRDIIKQSADSEARVMILGDNGTGKELVARALHNNSSRRHEPFIEVNCAAIPENLIESELFGHEKGSFTGAARLKKGKFELADGGTLFLDEVADMSLGAQAKVLRAIQEMKFDRIGGTEQVSVDVRVISATNKDIMREIEDGRFREDLYFRLNVVPIHVPSLNERVEDIPLLVKHFMKLFTPAGQNPRSISAEGLEEMTHFPWSGNIRELKNFIERISIMSEGDIISRESVMEFLGEQKRSRKSPLLEKFGNMKLNEARDEFEQILLQDRLETNGYNISKTAQDLGIYPSNLHSKIKKYGLEIIK</sequence>
<name>A0A5C1QT61_9SPIO</name>
<gene>
    <name evidence="10" type="ORF">EXM22_14890</name>
</gene>
<dbReference type="InterPro" id="IPR009057">
    <property type="entry name" value="Homeodomain-like_sf"/>
</dbReference>
<evidence type="ECO:0000256" key="5">
    <source>
        <dbReference type="ARBA" id="ARBA00023015"/>
    </source>
</evidence>
<dbReference type="OrthoDB" id="9803970at2"/>
<evidence type="ECO:0000256" key="1">
    <source>
        <dbReference type="ARBA" id="ARBA00022553"/>
    </source>
</evidence>
<evidence type="ECO:0000256" key="3">
    <source>
        <dbReference type="ARBA" id="ARBA00022840"/>
    </source>
</evidence>
<dbReference type="PROSITE" id="PS00676">
    <property type="entry name" value="SIGMA54_INTERACT_2"/>
    <property type="match status" value="1"/>
</dbReference>
<dbReference type="FunFam" id="3.40.50.2300:FF:000018">
    <property type="entry name" value="DNA-binding transcriptional regulator NtrC"/>
    <property type="match status" value="1"/>
</dbReference>
<dbReference type="Pfam" id="PF00072">
    <property type="entry name" value="Response_reg"/>
    <property type="match status" value="1"/>
</dbReference>
<evidence type="ECO:0000256" key="6">
    <source>
        <dbReference type="ARBA" id="ARBA00023163"/>
    </source>
</evidence>
<accession>A0A5C1QT61</accession>
<evidence type="ECO:0000313" key="11">
    <source>
        <dbReference type="Proteomes" id="UP000324209"/>
    </source>
</evidence>
<dbReference type="PANTHER" id="PTHR32071:SF17">
    <property type="entry name" value="TRANSCRIPTIONAL REGULATOR (NTRC FAMILY)"/>
    <property type="match status" value="1"/>
</dbReference>
<dbReference type="Proteomes" id="UP000324209">
    <property type="component" value="Chromosome"/>
</dbReference>
<dbReference type="SUPFAM" id="SSF52540">
    <property type="entry name" value="P-loop containing nucleoside triphosphate hydrolases"/>
    <property type="match status" value="1"/>
</dbReference>
<organism evidence="10 11">
    <name type="scientific">Oceanispirochaeta crateris</name>
    <dbReference type="NCBI Taxonomy" id="2518645"/>
    <lineage>
        <taxon>Bacteria</taxon>
        <taxon>Pseudomonadati</taxon>
        <taxon>Spirochaetota</taxon>
        <taxon>Spirochaetia</taxon>
        <taxon>Spirochaetales</taxon>
        <taxon>Spirochaetaceae</taxon>
        <taxon>Oceanispirochaeta</taxon>
    </lineage>
</organism>
<dbReference type="KEGG" id="ock:EXM22_14890"/>
<keyword evidence="3" id="KW-0067">ATP-binding</keyword>
<dbReference type="GO" id="GO:0000160">
    <property type="term" value="P:phosphorelay signal transduction system"/>
    <property type="evidence" value="ECO:0007669"/>
    <property type="project" value="UniProtKB-KW"/>
</dbReference>
<keyword evidence="6" id="KW-0804">Transcription</keyword>
<dbReference type="Gene3D" id="1.10.8.60">
    <property type="match status" value="1"/>
</dbReference>
<dbReference type="PRINTS" id="PR01590">
    <property type="entry name" value="HTHFIS"/>
</dbReference>
<dbReference type="InterPro" id="IPR002197">
    <property type="entry name" value="HTH_Fis"/>
</dbReference>
<feature type="domain" description="Response regulatory" evidence="9">
    <location>
        <begin position="3"/>
        <end position="117"/>
    </location>
</feature>